<keyword evidence="3" id="KW-1185">Reference proteome</keyword>
<dbReference type="AlphaFoldDB" id="A0A5C5TW90"/>
<dbReference type="InterPro" id="IPR016181">
    <property type="entry name" value="Acyl_CoA_acyltransferase"/>
</dbReference>
<evidence type="ECO:0000259" key="1">
    <source>
        <dbReference type="PROSITE" id="PS51186"/>
    </source>
</evidence>
<comment type="caution">
    <text evidence="2">The sequence shown here is derived from an EMBL/GenBank/DDBJ whole genome shotgun (WGS) entry which is preliminary data.</text>
</comment>
<dbReference type="InterPro" id="IPR000182">
    <property type="entry name" value="GNAT_dom"/>
</dbReference>
<gene>
    <name evidence="2" type="ORF">FRX94_12395</name>
</gene>
<dbReference type="InterPro" id="IPR051908">
    <property type="entry name" value="Ribosomal_N-acetyltransferase"/>
</dbReference>
<sequence length="226" mass="24830">MDSLTQVWPPFGVRIEVATPERSIALLGLTDAHLPLLAHASEESVYGPNTPDHAFPWLFAPDSERARNSAQFRWLNRVNFQPAAWSLDLVVFDGDTLIGAVDLRATDFAFRRTVATGSWIFHRFQGQGFGTLVRHAIAGFCFDHLGAERVESGWILGNDASARVSAKLGYVKVKNIQVPAGPDSIPLPGELAELTRERYREIHPDAPTVTVSGLTPELRAMMGVEA</sequence>
<dbReference type="OrthoDB" id="3466127at2"/>
<name>A0A5C5TW90_9CORY</name>
<dbReference type="SUPFAM" id="SSF55729">
    <property type="entry name" value="Acyl-CoA N-acyltransferases (Nat)"/>
    <property type="match status" value="1"/>
</dbReference>
<reference evidence="2 3" key="1">
    <citation type="submission" date="2019-08" db="EMBL/GenBank/DDBJ databases">
        <authorList>
            <person name="Lei W."/>
        </authorList>
    </citation>
    <scope>NUCLEOTIDE SEQUENCE [LARGE SCALE GENOMIC DNA]</scope>
    <source>
        <strain evidence="2 3">CCUG 58627</strain>
    </source>
</reference>
<dbReference type="EMBL" id="VOHM01000040">
    <property type="protein sequence ID" value="TWT17515.1"/>
    <property type="molecule type" value="Genomic_DNA"/>
</dbReference>
<protein>
    <submittedName>
        <fullName evidence="2">GNAT family N-acetyltransferase</fullName>
    </submittedName>
</protein>
<dbReference type="Gene3D" id="3.40.630.30">
    <property type="match status" value="1"/>
</dbReference>
<dbReference type="GO" id="GO:0008999">
    <property type="term" value="F:protein-N-terminal-alanine acetyltransferase activity"/>
    <property type="evidence" value="ECO:0007669"/>
    <property type="project" value="TreeGrafter"/>
</dbReference>
<keyword evidence="2" id="KW-0808">Transferase</keyword>
<evidence type="ECO:0000313" key="3">
    <source>
        <dbReference type="Proteomes" id="UP000320791"/>
    </source>
</evidence>
<proteinExistence type="predicted"/>
<dbReference type="GO" id="GO:1990189">
    <property type="term" value="F:protein N-terminal-serine acetyltransferase activity"/>
    <property type="evidence" value="ECO:0007669"/>
    <property type="project" value="TreeGrafter"/>
</dbReference>
<dbReference type="RefSeq" id="WP_146325656.1">
    <property type="nucleotide sequence ID" value="NZ_BAABLR010000058.1"/>
</dbReference>
<accession>A0A5C5TW90</accession>
<dbReference type="Proteomes" id="UP000320791">
    <property type="component" value="Unassembled WGS sequence"/>
</dbReference>
<evidence type="ECO:0000313" key="2">
    <source>
        <dbReference type="EMBL" id="TWT17515.1"/>
    </source>
</evidence>
<feature type="domain" description="N-acetyltransferase" evidence="1">
    <location>
        <begin position="44"/>
        <end position="188"/>
    </location>
</feature>
<dbReference type="PANTHER" id="PTHR43441:SF11">
    <property type="entry name" value="RIBOSOMAL-PROTEIN-SERINE ACETYLTRANSFERASE"/>
    <property type="match status" value="1"/>
</dbReference>
<dbReference type="Pfam" id="PF13302">
    <property type="entry name" value="Acetyltransf_3"/>
    <property type="match status" value="1"/>
</dbReference>
<dbReference type="PANTHER" id="PTHR43441">
    <property type="entry name" value="RIBOSOMAL-PROTEIN-SERINE ACETYLTRANSFERASE"/>
    <property type="match status" value="1"/>
</dbReference>
<dbReference type="PROSITE" id="PS51186">
    <property type="entry name" value="GNAT"/>
    <property type="match status" value="1"/>
</dbReference>
<organism evidence="2 3">
    <name type="scientific">Corynebacterium canis</name>
    <dbReference type="NCBI Taxonomy" id="679663"/>
    <lineage>
        <taxon>Bacteria</taxon>
        <taxon>Bacillati</taxon>
        <taxon>Actinomycetota</taxon>
        <taxon>Actinomycetes</taxon>
        <taxon>Mycobacteriales</taxon>
        <taxon>Corynebacteriaceae</taxon>
        <taxon>Corynebacterium</taxon>
    </lineage>
</organism>
<dbReference type="GO" id="GO:0005737">
    <property type="term" value="C:cytoplasm"/>
    <property type="evidence" value="ECO:0007669"/>
    <property type="project" value="TreeGrafter"/>
</dbReference>